<reference evidence="1" key="1">
    <citation type="journal article" date="2006" name="ChemBioChem">
        <title>Deciphering the biosynthetic codes for the potent anti-SARS-CoV cyclodepsipeptide valinomycin in Streptomyces tsusimaensis ATCC 15141.</title>
        <authorList>
            <person name="Cheng Y.Q."/>
        </authorList>
    </citation>
    <scope>NUCLEOTIDE SEQUENCE</scope>
    <source>
        <strain evidence="1">ATCC 15141</strain>
    </source>
</reference>
<proteinExistence type="predicted"/>
<evidence type="ECO:0000313" key="1">
    <source>
        <dbReference type="EMBL" id="ABA59540.1"/>
    </source>
</evidence>
<organism evidence="1">
    <name type="scientific">Streptomyces tsusimaensis</name>
    <dbReference type="NCBI Taxonomy" id="285482"/>
    <lineage>
        <taxon>Bacteria</taxon>
        <taxon>Bacillati</taxon>
        <taxon>Actinomycetota</taxon>
        <taxon>Actinomycetes</taxon>
        <taxon>Kitasatosporales</taxon>
        <taxon>Streptomycetaceae</taxon>
        <taxon>Streptomyces</taxon>
    </lineage>
</organism>
<name>Q1PSG1_9ACTN</name>
<sequence length="712" mass="77642">MAGTTMTYEELTNLRLGTLDAAVTDWETMSKRLETLATGQRGGVNAKRLEREAKAADWKGVNATVTKSFVTKTAAEFQDVAAQTKSVLGILRDASAEFKRHKATLRTIIDDVGKQSIYINDRGKAVAAVPSGAAAGDAQIHNPTDAELAMAESRVRKVLREANETDRIAARALRALAKNRHDFSGDGPGGLKEADDRQGRADADYWLKKARETNPGEWSDKDVERFNETLKNQRDNAGFSERFATSLGAEGTLQFYRDLADPGQGRTPEGDRAKLLGQVQENLSMSLATASRLDSPAMDAWKRDIIAAGPKQFGHEGIMAKPYGFQIMSNLMVKGRFDSGFLDDYGTAVRTFETSKGRQFNPAAVWGNPGIAAQLDYSGKGGTPGSDPMTGYLKAVSHNPDYATEFFLKELPSDGPYTPRKTMADYLLTEREFYDEDDPFGRGDGTMQSREALGKALLAAGSGVNPDEPHLVTSYDHTQEQRDVLDKSLKVLAGKGDDFPPELRDDMAALLGNHGDMVHRTTSSLDTAESPLDYRDVLEVSKQVSRSQGAYGILMEGVNQAIVSDINAPHKGDPKEELLRAGQTVGFMESVRYQALDTDKGDASWPAKWGYHVAGGAVNFVPVVGDALQRGVDAGAYAWQLEEQARIDEKLVVEKRDDFRVRQDYLKALGEEWSRVNPDHALSVEGDEYLRQSAIATAALNGNKSANGEAGV</sequence>
<protein>
    <submittedName>
        <fullName evidence="1">Putative conserved protein</fullName>
    </submittedName>
</protein>
<dbReference type="AlphaFoldDB" id="Q1PSG1"/>
<dbReference type="EMBL" id="DQ174261">
    <property type="protein sequence ID" value="ABA59540.1"/>
    <property type="molecule type" value="Genomic_DNA"/>
</dbReference>
<accession>Q1PSG1</accession>